<proteinExistence type="predicted"/>
<sequence>GIQGGPLVLFDESSNAMVISPLSKFMAASNRKFGDEHISWGIMGLVDKVPAEYTVDFLISFSDKGINQAMRDWGAFLTKTYNKTGRARERDLTLTHLGYWTDNGAYYYYNTEKGKNYEDTLVDEIANSSVRYLQIDSWFYPKGHVNGTKTWTPETSIFPGGFQDSETSYASYNGGTYKFIPDAQTGYAVPDDQDWLNEETDQNLALVSDLDLGRRWLTQMGRAAEQFGIPIQYCMAYSRHILQSLEVPAVTQARVSDDYQPARPDIPQYKIGITSMFADALNLAPSKDTFWSTDDQPGNPYHGHEKAPYLQTLIATLSGGPVGPGDGKGFTNTKLLLKCCDSEGRILRGSRSLTIMDKSLKQAAFNRRAPTGRGEILYSTISNISGHIFGTIIAHNIAGFYKLVPTDLTPEYVSVVI</sequence>
<dbReference type="STRING" id="188477.A0A3S0ZPZ5"/>
<protein>
    <submittedName>
        <fullName evidence="1">Uncharacterized protein</fullName>
    </submittedName>
</protein>
<dbReference type="SUPFAM" id="SSF51445">
    <property type="entry name" value="(Trans)glycosidases"/>
    <property type="match status" value="1"/>
</dbReference>
<accession>A0A3S0ZPZ5</accession>
<keyword evidence="2" id="KW-1185">Reference proteome</keyword>
<name>A0A3S0ZPZ5_ELYCH</name>
<dbReference type="EMBL" id="RQTK01000217">
    <property type="protein sequence ID" value="RUS84124.1"/>
    <property type="molecule type" value="Genomic_DNA"/>
</dbReference>
<evidence type="ECO:0000313" key="2">
    <source>
        <dbReference type="Proteomes" id="UP000271974"/>
    </source>
</evidence>
<organism evidence="1 2">
    <name type="scientific">Elysia chlorotica</name>
    <name type="common">Eastern emerald elysia</name>
    <name type="synonym">Sea slug</name>
    <dbReference type="NCBI Taxonomy" id="188477"/>
    <lineage>
        <taxon>Eukaryota</taxon>
        <taxon>Metazoa</taxon>
        <taxon>Spiralia</taxon>
        <taxon>Lophotrochozoa</taxon>
        <taxon>Mollusca</taxon>
        <taxon>Gastropoda</taxon>
        <taxon>Heterobranchia</taxon>
        <taxon>Euthyneura</taxon>
        <taxon>Panpulmonata</taxon>
        <taxon>Sacoglossa</taxon>
        <taxon>Placobranchoidea</taxon>
        <taxon>Plakobranchidae</taxon>
        <taxon>Elysia</taxon>
    </lineage>
</organism>
<dbReference type="OrthoDB" id="41905at2759"/>
<dbReference type="Proteomes" id="UP000271974">
    <property type="component" value="Unassembled WGS sequence"/>
</dbReference>
<feature type="non-terminal residue" evidence="1">
    <location>
        <position position="1"/>
    </location>
</feature>
<gene>
    <name evidence="1" type="ORF">EGW08_008098</name>
</gene>
<evidence type="ECO:0000313" key="1">
    <source>
        <dbReference type="EMBL" id="RUS84124.1"/>
    </source>
</evidence>
<dbReference type="AlphaFoldDB" id="A0A3S0ZPZ5"/>
<comment type="caution">
    <text evidence="1">The sequence shown here is derived from an EMBL/GenBank/DDBJ whole genome shotgun (WGS) entry which is preliminary data.</text>
</comment>
<reference evidence="1 2" key="1">
    <citation type="submission" date="2019-01" db="EMBL/GenBank/DDBJ databases">
        <title>A draft genome assembly of the solar-powered sea slug Elysia chlorotica.</title>
        <authorList>
            <person name="Cai H."/>
            <person name="Li Q."/>
            <person name="Fang X."/>
            <person name="Li J."/>
            <person name="Curtis N.E."/>
            <person name="Altenburger A."/>
            <person name="Shibata T."/>
            <person name="Feng M."/>
            <person name="Maeda T."/>
            <person name="Schwartz J.A."/>
            <person name="Shigenobu S."/>
            <person name="Lundholm N."/>
            <person name="Nishiyama T."/>
            <person name="Yang H."/>
            <person name="Hasebe M."/>
            <person name="Li S."/>
            <person name="Pierce S.K."/>
            <person name="Wang J."/>
        </authorList>
    </citation>
    <scope>NUCLEOTIDE SEQUENCE [LARGE SCALE GENOMIC DNA]</scope>
    <source>
        <strain evidence="1">EC2010</strain>
        <tissue evidence="1">Whole organism of an adult</tissue>
    </source>
</reference>
<feature type="non-terminal residue" evidence="1">
    <location>
        <position position="417"/>
    </location>
</feature>
<dbReference type="InterPro" id="IPR017853">
    <property type="entry name" value="GH"/>
</dbReference>